<name>A0AA40B1U7_9PEZI</name>
<keyword evidence="3 4" id="KW-0460">Magnesium</keyword>
<dbReference type="GO" id="GO:0046872">
    <property type="term" value="F:metal ion binding"/>
    <property type="evidence" value="ECO:0007669"/>
    <property type="project" value="UniProtKB-KW"/>
</dbReference>
<dbReference type="GO" id="GO:0008299">
    <property type="term" value="P:isoprenoid biosynthetic process"/>
    <property type="evidence" value="ECO:0007669"/>
    <property type="project" value="UniProtKB-ARBA"/>
</dbReference>
<dbReference type="AlphaFoldDB" id="A0AA40B1U7"/>
<dbReference type="Proteomes" id="UP001172102">
    <property type="component" value="Unassembled WGS sequence"/>
</dbReference>
<dbReference type="SFLD" id="SFLDG01020">
    <property type="entry name" value="Terpene_Cyclase_Like_2"/>
    <property type="match status" value="1"/>
</dbReference>
<dbReference type="Pfam" id="PF19086">
    <property type="entry name" value="Terpene_syn_C_2"/>
    <property type="match status" value="1"/>
</dbReference>
<sequence length="393" mass="44669">MAPLAEGSTASTVQTRCIDDADATCVQIPDLFSSVMATPLRVNPHYFPTVREEGYERIKTLMKKDEAWSAKNASVELGFLCSTWAPTASADALRVLFDYNHWVFLFDDQFDEGHLKCDAAAALEETRKMSAIMEGSRRVVQEDGMNPIRHLWQTVCDRLTPIGCKAVYGRFKELHQHYFDGLLLQVEDTRAGHPSTRSVDDYLQFRIRTIGVFPAFPISEYAEGVDIPAHAYRHPSIQEIMRVSAEMVILVNDIASFKKDQVMGVDFNIINVLQRTAGGMSIQQALDRTSVMLDDCYRRWYRALAEMPIWGEATDYQTLRYIEICRDVALGCLHWSFMTPRYLGEAQGLEVRRTRQLWLLSKESKHPVAALDRNRKEMASLYAGIAVAHRCQG</sequence>
<dbReference type="SUPFAM" id="SSF48576">
    <property type="entry name" value="Terpenoid synthases"/>
    <property type="match status" value="1"/>
</dbReference>
<proteinExistence type="inferred from homology"/>
<evidence type="ECO:0000256" key="3">
    <source>
        <dbReference type="ARBA" id="ARBA00022842"/>
    </source>
</evidence>
<reference evidence="5" key="1">
    <citation type="submission" date="2023-06" db="EMBL/GenBank/DDBJ databases">
        <title>Genome-scale phylogeny and comparative genomics of the fungal order Sordariales.</title>
        <authorList>
            <consortium name="Lawrence Berkeley National Laboratory"/>
            <person name="Hensen N."/>
            <person name="Bonometti L."/>
            <person name="Westerberg I."/>
            <person name="Brannstrom I.O."/>
            <person name="Guillou S."/>
            <person name="Cros-Aarteil S."/>
            <person name="Calhoun S."/>
            <person name="Haridas S."/>
            <person name="Kuo A."/>
            <person name="Mondo S."/>
            <person name="Pangilinan J."/>
            <person name="Riley R."/>
            <person name="Labutti K."/>
            <person name="Andreopoulos B."/>
            <person name="Lipzen A."/>
            <person name="Chen C."/>
            <person name="Yanf M."/>
            <person name="Daum C."/>
            <person name="Ng V."/>
            <person name="Clum A."/>
            <person name="Steindorff A."/>
            <person name="Ohm R."/>
            <person name="Martin F."/>
            <person name="Silar P."/>
            <person name="Natvig D."/>
            <person name="Lalanne C."/>
            <person name="Gautier V."/>
            <person name="Ament-Velasquez S.L."/>
            <person name="Kruys A."/>
            <person name="Hutchinson M.I."/>
            <person name="Powell A.J."/>
            <person name="Barry K."/>
            <person name="Miller A.N."/>
            <person name="Grigoriev I.V."/>
            <person name="Debuchy R."/>
            <person name="Gladieux P."/>
            <person name="Thoren M.H."/>
            <person name="Johannesson H."/>
        </authorList>
    </citation>
    <scope>NUCLEOTIDE SEQUENCE</scope>
    <source>
        <strain evidence="5">SMH4607-1</strain>
    </source>
</reference>
<keyword evidence="4" id="KW-0456">Lyase</keyword>
<evidence type="ECO:0000313" key="5">
    <source>
        <dbReference type="EMBL" id="KAK0726089.1"/>
    </source>
</evidence>
<dbReference type="Gene3D" id="1.10.600.10">
    <property type="entry name" value="Farnesyl Diphosphate Synthase"/>
    <property type="match status" value="1"/>
</dbReference>
<dbReference type="PANTHER" id="PTHR35201:SF4">
    <property type="entry name" value="BETA-PINACENE SYNTHASE-RELATED"/>
    <property type="match status" value="1"/>
</dbReference>
<comment type="caution">
    <text evidence="5">The sequence shown here is derived from an EMBL/GenBank/DDBJ whole genome shotgun (WGS) entry which is preliminary data.</text>
</comment>
<dbReference type="GO" id="GO:0010333">
    <property type="term" value="F:terpene synthase activity"/>
    <property type="evidence" value="ECO:0007669"/>
    <property type="project" value="InterPro"/>
</dbReference>
<protein>
    <recommendedName>
        <fullName evidence="4">Terpene synthase</fullName>
        <ecNumber evidence="4">4.2.3.-</ecNumber>
    </recommendedName>
</protein>
<organism evidence="5 6">
    <name type="scientific">Lasiosphaeris hirsuta</name>
    <dbReference type="NCBI Taxonomy" id="260670"/>
    <lineage>
        <taxon>Eukaryota</taxon>
        <taxon>Fungi</taxon>
        <taxon>Dikarya</taxon>
        <taxon>Ascomycota</taxon>
        <taxon>Pezizomycotina</taxon>
        <taxon>Sordariomycetes</taxon>
        <taxon>Sordariomycetidae</taxon>
        <taxon>Sordariales</taxon>
        <taxon>Lasiosphaeriaceae</taxon>
        <taxon>Lasiosphaeris</taxon>
    </lineage>
</organism>
<evidence type="ECO:0000313" key="6">
    <source>
        <dbReference type="Proteomes" id="UP001172102"/>
    </source>
</evidence>
<evidence type="ECO:0000256" key="4">
    <source>
        <dbReference type="RuleBase" id="RU366034"/>
    </source>
</evidence>
<comment type="cofactor">
    <cofactor evidence="1 4">
        <name>Mg(2+)</name>
        <dbReference type="ChEBI" id="CHEBI:18420"/>
    </cofactor>
</comment>
<evidence type="ECO:0000256" key="2">
    <source>
        <dbReference type="ARBA" id="ARBA00006333"/>
    </source>
</evidence>
<accession>A0AA40B1U7</accession>
<dbReference type="SFLD" id="SFLDS00005">
    <property type="entry name" value="Isoprenoid_Synthase_Type_I"/>
    <property type="match status" value="1"/>
</dbReference>
<comment type="similarity">
    <text evidence="2 4">Belongs to the terpene synthase family.</text>
</comment>
<dbReference type="InterPro" id="IPR008949">
    <property type="entry name" value="Isoprenoid_synthase_dom_sf"/>
</dbReference>
<dbReference type="EMBL" id="JAUKUA010000002">
    <property type="protein sequence ID" value="KAK0726089.1"/>
    <property type="molecule type" value="Genomic_DNA"/>
</dbReference>
<dbReference type="InterPro" id="IPR034686">
    <property type="entry name" value="Terpene_cyclase-like_2"/>
</dbReference>
<dbReference type="PANTHER" id="PTHR35201">
    <property type="entry name" value="TERPENE SYNTHASE"/>
    <property type="match status" value="1"/>
</dbReference>
<keyword evidence="6" id="KW-1185">Reference proteome</keyword>
<keyword evidence="4" id="KW-0479">Metal-binding</keyword>
<evidence type="ECO:0000256" key="1">
    <source>
        <dbReference type="ARBA" id="ARBA00001946"/>
    </source>
</evidence>
<gene>
    <name evidence="5" type="ORF">B0H67DRAFT_482150</name>
</gene>
<dbReference type="EC" id="4.2.3.-" evidence="4"/>